<comment type="caution">
    <text evidence="8">The sequence shown here is derived from an EMBL/GenBank/DDBJ whole genome shotgun (WGS) entry which is preliminary data.</text>
</comment>
<dbReference type="Pfam" id="PF25989">
    <property type="entry name" value="YknX_C"/>
    <property type="match status" value="1"/>
</dbReference>
<dbReference type="PANTHER" id="PTHR30469">
    <property type="entry name" value="MULTIDRUG RESISTANCE PROTEIN MDTA"/>
    <property type="match status" value="1"/>
</dbReference>
<dbReference type="Pfam" id="PF25917">
    <property type="entry name" value="BSH_RND"/>
    <property type="match status" value="1"/>
</dbReference>
<reference evidence="8 9" key="1">
    <citation type="submission" date="2018-08" db="EMBL/GenBank/DDBJ databases">
        <title>Acidipila sp. 4G-K13, an acidobacterium isolated from forest soil.</title>
        <authorList>
            <person name="Gao Z.-H."/>
            <person name="Qiu L.-H."/>
        </authorList>
    </citation>
    <scope>NUCLEOTIDE SEQUENCE [LARGE SCALE GENOMIC DNA]</scope>
    <source>
        <strain evidence="8 9">4G-K13</strain>
    </source>
</reference>
<dbReference type="OrthoDB" id="9806939at2"/>
<dbReference type="GO" id="GO:1990281">
    <property type="term" value="C:efflux pump complex"/>
    <property type="evidence" value="ECO:0007669"/>
    <property type="project" value="TreeGrafter"/>
</dbReference>
<dbReference type="NCBIfam" id="TIGR01730">
    <property type="entry name" value="RND_mfp"/>
    <property type="match status" value="1"/>
</dbReference>
<keyword evidence="3" id="KW-1133">Transmembrane helix</keyword>
<protein>
    <submittedName>
        <fullName evidence="8">Efflux RND transporter periplasmic adaptor subunit</fullName>
    </submittedName>
</protein>
<feature type="domain" description="Multidrug resistance protein MdtA-like alpha-helical hairpin" evidence="4">
    <location>
        <begin position="147"/>
        <end position="207"/>
    </location>
</feature>
<dbReference type="Gene3D" id="2.40.420.20">
    <property type="match status" value="1"/>
</dbReference>
<keyword evidence="3" id="KW-0472">Membrane</keyword>
<dbReference type="PANTHER" id="PTHR30469:SF37">
    <property type="entry name" value="RAGD PROTEIN"/>
    <property type="match status" value="1"/>
</dbReference>
<feature type="region of interest" description="Disordered" evidence="2">
    <location>
        <begin position="1"/>
        <end position="33"/>
    </location>
</feature>
<dbReference type="SUPFAM" id="SSF111369">
    <property type="entry name" value="HlyD-like secretion proteins"/>
    <property type="match status" value="1"/>
</dbReference>
<evidence type="ECO:0000256" key="1">
    <source>
        <dbReference type="ARBA" id="ARBA00009477"/>
    </source>
</evidence>
<dbReference type="GO" id="GO:0015562">
    <property type="term" value="F:efflux transmembrane transporter activity"/>
    <property type="evidence" value="ECO:0007669"/>
    <property type="project" value="TreeGrafter"/>
</dbReference>
<dbReference type="InterPro" id="IPR058624">
    <property type="entry name" value="MdtA-like_HH"/>
</dbReference>
<dbReference type="InterPro" id="IPR058637">
    <property type="entry name" value="YknX-like_C"/>
</dbReference>
<evidence type="ECO:0000313" key="8">
    <source>
        <dbReference type="EMBL" id="RFU18105.1"/>
    </source>
</evidence>
<dbReference type="Pfam" id="PF25876">
    <property type="entry name" value="HH_MFP_RND"/>
    <property type="match status" value="1"/>
</dbReference>
<evidence type="ECO:0000259" key="6">
    <source>
        <dbReference type="Pfam" id="PF25954"/>
    </source>
</evidence>
<dbReference type="Gene3D" id="2.40.50.100">
    <property type="match status" value="1"/>
</dbReference>
<evidence type="ECO:0000256" key="2">
    <source>
        <dbReference type="SAM" id="MobiDB-lite"/>
    </source>
</evidence>
<keyword evidence="9" id="KW-1185">Reference proteome</keyword>
<feature type="domain" description="Multidrug resistance protein MdtA-like barrel-sandwich hybrid" evidence="5">
    <location>
        <begin position="111"/>
        <end position="244"/>
    </location>
</feature>
<accession>A0A372IT47</accession>
<name>A0A372IT47_9BACT</name>
<dbReference type="Pfam" id="PF25954">
    <property type="entry name" value="Beta-barrel_RND_2"/>
    <property type="match status" value="1"/>
</dbReference>
<feature type="transmembrane region" description="Helical" evidence="3">
    <location>
        <begin position="41"/>
        <end position="61"/>
    </location>
</feature>
<dbReference type="EMBL" id="QVQT01000001">
    <property type="protein sequence ID" value="RFU18105.1"/>
    <property type="molecule type" value="Genomic_DNA"/>
</dbReference>
<dbReference type="AlphaFoldDB" id="A0A372IT47"/>
<evidence type="ECO:0000256" key="3">
    <source>
        <dbReference type="SAM" id="Phobius"/>
    </source>
</evidence>
<feature type="domain" description="YknX-like C-terminal permuted SH3-like" evidence="7">
    <location>
        <begin position="349"/>
        <end position="415"/>
    </location>
</feature>
<comment type="similarity">
    <text evidence="1">Belongs to the membrane fusion protein (MFP) (TC 8.A.1) family.</text>
</comment>
<feature type="domain" description="CusB-like beta-barrel" evidence="6">
    <location>
        <begin position="262"/>
        <end position="332"/>
    </location>
</feature>
<dbReference type="Proteomes" id="UP000264702">
    <property type="component" value="Unassembled WGS sequence"/>
</dbReference>
<dbReference type="InterPro" id="IPR058792">
    <property type="entry name" value="Beta-barrel_RND_2"/>
</dbReference>
<sequence>MNRVETPVEELESRNEGLNANHDGSDDANGENASSGGGTKWLLIVAVLGVVALGAAIYFGIRARAAEETRLTTVTERAAIPSVLVVHPAGDSKTQEIALPGNVQAFIDTPIYARTSGYLKQWYADIGAHVRQGQLLATIETPEVDQQLDQARADLKTAEANAQLAKTTAVRWQNLLKTNSVSKQETDQAVSDAAAKQATVDAQLANVHRLEQLQSFEKIYAPFDGVITARNTDIGALIAAGANTTPQELFHLAAIRKLRVFVAVPEIDASAARDGATEPVTFDEYPGQVFQGTIVRNSSAINSATRTLNVEVDIDNASGKIMPGAYAFVHFRLSSEKEATKSALASESLVIPANTLLFRAEGLRVAVVRNGKAELVPIQIGRDYGSSVEVIAGLQPADEVIVNPADSIESGMRVQIASDPQEGNAQ</sequence>
<dbReference type="Gene3D" id="2.40.30.170">
    <property type="match status" value="1"/>
</dbReference>
<proteinExistence type="inferred from homology"/>
<evidence type="ECO:0000313" key="9">
    <source>
        <dbReference type="Proteomes" id="UP000264702"/>
    </source>
</evidence>
<evidence type="ECO:0000259" key="7">
    <source>
        <dbReference type="Pfam" id="PF25989"/>
    </source>
</evidence>
<dbReference type="Gene3D" id="1.10.287.470">
    <property type="entry name" value="Helix hairpin bin"/>
    <property type="match status" value="1"/>
</dbReference>
<evidence type="ECO:0000259" key="5">
    <source>
        <dbReference type="Pfam" id="PF25917"/>
    </source>
</evidence>
<dbReference type="InterPro" id="IPR006143">
    <property type="entry name" value="RND_pump_MFP"/>
</dbReference>
<evidence type="ECO:0000259" key="4">
    <source>
        <dbReference type="Pfam" id="PF25876"/>
    </source>
</evidence>
<organism evidence="8 9">
    <name type="scientific">Paracidobacterium acidisoli</name>
    <dbReference type="NCBI Taxonomy" id="2303751"/>
    <lineage>
        <taxon>Bacteria</taxon>
        <taxon>Pseudomonadati</taxon>
        <taxon>Acidobacteriota</taxon>
        <taxon>Terriglobia</taxon>
        <taxon>Terriglobales</taxon>
        <taxon>Acidobacteriaceae</taxon>
        <taxon>Paracidobacterium</taxon>
    </lineage>
</organism>
<keyword evidence="3" id="KW-0812">Transmembrane</keyword>
<gene>
    <name evidence="8" type="ORF">D0Y96_00530</name>
</gene>
<dbReference type="InterPro" id="IPR058625">
    <property type="entry name" value="MdtA-like_BSH"/>
</dbReference>